<dbReference type="AlphaFoldDB" id="A0A4Q7KNZ9"/>
<dbReference type="RefSeq" id="WP_423202176.1">
    <property type="nucleotide sequence ID" value="NZ_SGWQ01000005.1"/>
</dbReference>
<dbReference type="Proteomes" id="UP000294257">
    <property type="component" value="Unassembled WGS sequence"/>
</dbReference>
<proteinExistence type="predicted"/>
<evidence type="ECO:0000256" key="1">
    <source>
        <dbReference type="SAM" id="MobiDB-lite"/>
    </source>
</evidence>
<evidence type="ECO:0000259" key="2">
    <source>
        <dbReference type="Pfam" id="PF04149"/>
    </source>
</evidence>
<dbReference type="Pfam" id="PF04149">
    <property type="entry name" value="DUF397"/>
    <property type="match status" value="1"/>
</dbReference>
<feature type="domain" description="DUF397" evidence="2">
    <location>
        <begin position="3"/>
        <end position="62"/>
    </location>
</feature>
<accession>A0A4Q7KNZ9</accession>
<feature type="compositionally biased region" description="Gly residues" evidence="1">
    <location>
        <begin position="11"/>
        <end position="21"/>
    </location>
</feature>
<feature type="region of interest" description="Disordered" evidence="1">
    <location>
        <begin position="1"/>
        <end position="24"/>
    </location>
</feature>
<gene>
    <name evidence="3" type="ORF">EV193_105258</name>
</gene>
<name>A0A4Q7KNZ9_9PSEU</name>
<dbReference type="EMBL" id="SGWQ01000005">
    <property type="protein sequence ID" value="RZS37700.1"/>
    <property type="molecule type" value="Genomic_DNA"/>
</dbReference>
<evidence type="ECO:0000313" key="4">
    <source>
        <dbReference type="Proteomes" id="UP000294257"/>
    </source>
</evidence>
<comment type="caution">
    <text evidence="3">The sequence shown here is derived from an EMBL/GenBank/DDBJ whole genome shotgun (WGS) entry which is preliminary data.</text>
</comment>
<sequence>MTLNWRKSSHSGGGGGSGNGGDCVEVAYGPTGPLVRDSKTGDTGRMLHAAPTAFDALLHTIKRG</sequence>
<organism evidence="3 4">
    <name type="scientific">Herbihabitans rhizosphaerae</name>
    <dbReference type="NCBI Taxonomy" id="1872711"/>
    <lineage>
        <taxon>Bacteria</taxon>
        <taxon>Bacillati</taxon>
        <taxon>Actinomycetota</taxon>
        <taxon>Actinomycetes</taxon>
        <taxon>Pseudonocardiales</taxon>
        <taxon>Pseudonocardiaceae</taxon>
        <taxon>Herbihabitans</taxon>
    </lineage>
</organism>
<dbReference type="InterPro" id="IPR007278">
    <property type="entry name" value="DUF397"/>
</dbReference>
<evidence type="ECO:0000313" key="3">
    <source>
        <dbReference type="EMBL" id="RZS37700.1"/>
    </source>
</evidence>
<keyword evidence="4" id="KW-1185">Reference proteome</keyword>
<protein>
    <submittedName>
        <fullName evidence="3">Uncharacterized protein DUF397</fullName>
    </submittedName>
</protein>
<reference evidence="3 4" key="1">
    <citation type="submission" date="2019-02" db="EMBL/GenBank/DDBJ databases">
        <title>Genomic Encyclopedia of Type Strains, Phase IV (KMG-IV): sequencing the most valuable type-strain genomes for metagenomic binning, comparative biology and taxonomic classification.</title>
        <authorList>
            <person name="Goeker M."/>
        </authorList>
    </citation>
    <scope>NUCLEOTIDE SEQUENCE [LARGE SCALE GENOMIC DNA]</scope>
    <source>
        <strain evidence="3 4">DSM 101727</strain>
    </source>
</reference>